<evidence type="ECO:0000313" key="2">
    <source>
        <dbReference type="Proteomes" id="UP001430953"/>
    </source>
</evidence>
<organism evidence="1 2">
    <name type="scientific">Cardiocondyla obscurior</name>
    <dbReference type="NCBI Taxonomy" id="286306"/>
    <lineage>
        <taxon>Eukaryota</taxon>
        <taxon>Metazoa</taxon>
        <taxon>Ecdysozoa</taxon>
        <taxon>Arthropoda</taxon>
        <taxon>Hexapoda</taxon>
        <taxon>Insecta</taxon>
        <taxon>Pterygota</taxon>
        <taxon>Neoptera</taxon>
        <taxon>Endopterygota</taxon>
        <taxon>Hymenoptera</taxon>
        <taxon>Apocrita</taxon>
        <taxon>Aculeata</taxon>
        <taxon>Formicoidea</taxon>
        <taxon>Formicidae</taxon>
        <taxon>Myrmicinae</taxon>
        <taxon>Cardiocondyla</taxon>
    </lineage>
</organism>
<name>A0AAW2FP35_9HYME</name>
<accession>A0AAW2FP35</accession>
<gene>
    <name evidence="1" type="ORF">PUN28_010203</name>
</gene>
<protein>
    <submittedName>
        <fullName evidence="1">Uncharacterized protein</fullName>
    </submittedName>
</protein>
<sequence>MQQRTFAEPLCSTPFPGTCSSSIPKLTCILAKLCARVSFRNRAQRAPAAQQKQAKSHMVFDTPSVSNISPNVNVAISDRSQLKQTTHAAAASLICIGKVSPNSAHEIGPTPALKVTKSRMVQVGGIQK</sequence>
<keyword evidence="2" id="KW-1185">Reference proteome</keyword>
<dbReference type="Proteomes" id="UP001430953">
    <property type="component" value="Unassembled WGS sequence"/>
</dbReference>
<dbReference type="AlphaFoldDB" id="A0AAW2FP35"/>
<proteinExistence type="predicted"/>
<comment type="caution">
    <text evidence="1">The sequence shown here is derived from an EMBL/GenBank/DDBJ whole genome shotgun (WGS) entry which is preliminary data.</text>
</comment>
<evidence type="ECO:0000313" key="1">
    <source>
        <dbReference type="EMBL" id="KAL0117198.1"/>
    </source>
</evidence>
<dbReference type="EMBL" id="JADYXP020000009">
    <property type="protein sequence ID" value="KAL0117198.1"/>
    <property type="molecule type" value="Genomic_DNA"/>
</dbReference>
<reference evidence="1 2" key="1">
    <citation type="submission" date="2023-03" db="EMBL/GenBank/DDBJ databases">
        <title>High recombination rates correlate with genetic variation in Cardiocondyla obscurior ants.</title>
        <authorList>
            <person name="Errbii M."/>
        </authorList>
    </citation>
    <scope>NUCLEOTIDE SEQUENCE [LARGE SCALE GENOMIC DNA]</scope>
    <source>
        <strain evidence="1">Alpha-2009</strain>
        <tissue evidence="1">Whole body</tissue>
    </source>
</reference>